<sequence>MSTDPPHSTEHPAAPGARLVETWCDVAPWLEDLRTDPEFFWIDDDPADADPEVVHAHCDLIAVLMVETQSTVPLGELLPLLPGGVDLIPDPELPTRAANWLLQSSTFTTDRIGDVTTAGILGHRGMGMGSVLPLLSRLAALSVEADAYTGDGSGGRQRAVADLVRDLETIARWRAAAGDDDTPLMDPVPEFAPQAVREAHHRLSSITAQSPAVAAATQMGVAEQLSARMDALAERDLEVFFERRLTDTRTRLEAIGERFGVSRERVRQYEARALDELYEWVQGSGEAQFVVASAVRVISTVRPLADVLSALPVFGDEVEAVRRPLWRVLVGIGVPFEVDGDWAAAPTLDSAREATEKHLRDRADEFGVLSPERVAEINTARLPGESPDWGARWAASLGYVTYRGQILIATTTIEDYAAAVLSIHGTPMTPEELVGSFHVERSARSMVNQMTGDDRFQRVSRTHWGLRAWGGREYATIRAAIGDLLDESGGSAPLDRLVDELSSAFDVKPASVIAYAAAPPYRTDDGVVTRTGNAPQSRKSPAQTRHLYRIGDAWKLRFTVNAEHLRGSGSPLPVALATALDLDYGDVRHLDSPAGEQLVSWSALQPSLGSTRRFFTDHALDEPAEAFFVFTDGGGFDVEPVRSGSTGPAQALLAAVGAPESPDDGVLTVLAAAVGLPDDSSADRVREALLARGEDDLAALVGEL</sequence>
<dbReference type="RefSeq" id="WP_344786093.1">
    <property type="nucleotide sequence ID" value="NZ_BAAAZW010000015.1"/>
</dbReference>
<feature type="domain" description="RNA polymerase sigma-70 region 4" evidence="1">
    <location>
        <begin position="229"/>
        <end position="278"/>
    </location>
</feature>
<comment type="caution">
    <text evidence="2">The sequence shown here is derived from an EMBL/GenBank/DDBJ whole genome shotgun (WGS) entry which is preliminary data.</text>
</comment>
<reference evidence="3" key="1">
    <citation type="journal article" date="2019" name="Int. J. Syst. Evol. Microbiol.">
        <title>The Global Catalogue of Microorganisms (GCM) 10K type strain sequencing project: providing services to taxonomists for standard genome sequencing and annotation.</title>
        <authorList>
            <consortium name="The Broad Institute Genomics Platform"/>
            <consortium name="The Broad Institute Genome Sequencing Center for Infectious Disease"/>
            <person name="Wu L."/>
            <person name="Ma J."/>
        </authorList>
    </citation>
    <scope>NUCLEOTIDE SEQUENCE [LARGE SCALE GENOMIC DNA]</scope>
    <source>
        <strain evidence="3">JCM 16923</strain>
    </source>
</reference>
<dbReference type="Pfam" id="PF04545">
    <property type="entry name" value="Sigma70_r4"/>
    <property type="match status" value="1"/>
</dbReference>
<evidence type="ECO:0000313" key="2">
    <source>
        <dbReference type="EMBL" id="GAA3971141.1"/>
    </source>
</evidence>
<keyword evidence="3" id="KW-1185">Reference proteome</keyword>
<gene>
    <name evidence="2" type="ORF">GCM10022231_35790</name>
</gene>
<proteinExistence type="predicted"/>
<accession>A0ABP7PUH8</accession>
<dbReference type="Proteomes" id="UP001418444">
    <property type="component" value="Unassembled WGS sequence"/>
</dbReference>
<dbReference type="SUPFAM" id="SSF88659">
    <property type="entry name" value="Sigma3 and sigma4 domains of RNA polymerase sigma factors"/>
    <property type="match status" value="1"/>
</dbReference>
<organism evidence="2 3">
    <name type="scientific">Gordonia caeni</name>
    <dbReference type="NCBI Taxonomy" id="1007097"/>
    <lineage>
        <taxon>Bacteria</taxon>
        <taxon>Bacillati</taxon>
        <taxon>Actinomycetota</taxon>
        <taxon>Actinomycetes</taxon>
        <taxon>Mycobacteriales</taxon>
        <taxon>Gordoniaceae</taxon>
        <taxon>Gordonia</taxon>
    </lineage>
</organism>
<dbReference type="InterPro" id="IPR036388">
    <property type="entry name" value="WH-like_DNA-bd_sf"/>
</dbReference>
<protein>
    <recommendedName>
        <fullName evidence="1">RNA polymerase sigma-70 region 4 domain-containing protein</fullName>
    </recommendedName>
</protein>
<name>A0ABP7PUH8_9ACTN</name>
<dbReference type="InterPro" id="IPR007630">
    <property type="entry name" value="RNA_pol_sigma70_r4"/>
</dbReference>
<dbReference type="InterPro" id="IPR000943">
    <property type="entry name" value="RNA_pol_sigma70"/>
</dbReference>
<dbReference type="InterPro" id="IPR013324">
    <property type="entry name" value="RNA_pol_sigma_r3/r4-like"/>
</dbReference>
<dbReference type="EMBL" id="BAAAZW010000015">
    <property type="protein sequence ID" value="GAA3971141.1"/>
    <property type="molecule type" value="Genomic_DNA"/>
</dbReference>
<evidence type="ECO:0000313" key="3">
    <source>
        <dbReference type="Proteomes" id="UP001418444"/>
    </source>
</evidence>
<evidence type="ECO:0000259" key="1">
    <source>
        <dbReference type="Pfam" id="PF04545"/>
    </source>
</evidence>
<dbReference type="Gene3D" id="1.10.10.10">
    <property type="entry name" value="Winged helix-like DNA-binding domain superfamily/Winged helix DNA-binding domain"/>
    <property type="match status" value="1"/>
</dbReference>
<dbReference type="PRINTS" id="PR00046">
    <property type="entry name" value="SIGMA70FCT"/>
</dbReference>